<dbReference type="EMBL" id="JAWDGP010006069">
    <property type="protein sequence ID" value="KAK3747910.1"/>
    <property type="molecule type" value="Genomic_DNA"/>
</dbReference>
<name>A0AAE1CZV2_9GAST</name>
<keyword evidence="3" id="KW-1185">Reference proteome</keyword>
<evidence type="ECO:0000313" key="2">
    <source>
        <dbReference type="EMBL" id="KAK3747910.1"/>
    </source>
</evidence>
<organism evidence="2 3">
    <name type="scientific">Elysia crispata</name>
    <name type="common">lettuce slug</name>
    <dbReference type="NCBI Taxonomy" id="231223"/>
    <lineage>
        <taxon>Eukaryota</taxon>
        <taxon>Metazoa</taxon>
        <taxon>Spiralia</taxon>
        <taxon>Lophotrochozoa</taxon>
        <taxon>Mollusca</taxon>
        <taxon>Gastropoda</taxon>
        <taxon>Heterobranchia</taxon>
        <taxon>Euthyneura</taxon>
        <taxon>Panpulmonata</taxon>
        <taxon>Sacoglossa</taxon>
        <taxon>Placobranchoidea</taxon>
        <taxon>Plakobranchidae</taxon>
        <taxon>Elysia</taxon>
    </lineage>
</organism>
<protein>
    <submittedName>
        <fullName evidence="2">Uncharacterized protein</fullName>
    </submittedName>
</protein>
<evidence type="ECO:0000313" key="3">
    <source>
        <dbReference type="Proteomes" id="UP001283361"/>
    </source>
</evidence>
<gene>
    <name evidence="2" type="ORF">RRG08_058211</name>
</gene>
<dbReference type="Proteomes" id="UP001283361">
    <property type="component" value="Unassembled WGS sequence"/>
</dbReference>
<sequence length="73" mass="8611">MMRYRRCDGKFATHRSLDRKWRQQDKNKSQPSINPKTKILEGPTDSELHRSRSEPTAEIRQGGLTPGKYNRRL</sequence>
<feature type="compositionally biased region" description="Basic and acidic residues" evidence="1">
    <location>
        <begin position="46"/>
        <end position="57"/>
    </location>
</feature>
<comment type="caution">
    <text evidence="2">The sequence shown here is derived from an EMBL/GenBank/DDBJ whole genome shotgun (WGS) entry which is preliminary data.</text>
</comment>
<proteinExistence type="predicted"/>
<accession>A0AAE1CZV2</accession>
<feature type="region of interest" description="Disordered" evidence="1">
    <location>
        <begin position="15"/>
        <end position="73"/>
    </location>
</feature>
<reference evidence="2" key="1">
    <citation type="journal article" date="2023" name="G3 (Bethesda)">
        <title>A reference genome for the long-term kleptoplast-retaining sea slug Elysia crispata morphotype clarki.</title>
        <authorList>
            <person name="Eastman K.E."/>
            <person name="Pendleton A.L."/>
            <person name="Shaikh M.A."/>
            <person name="Suttiyut T."/>
            <person name="Ogas R."/>
            <person name="Tomko P."/>
            <person name="Gavelis G."/>
            <person name="Widhalm J.R."/>
            <person name="Wisecaver J.H."/>
        </authorList>
    </citation>
    <scope>NUCLEOTIDE SEQUENCE</scope>
    <source>
        <strain evidence="2">ECLA1</strain>
    </source>
</reference>
<evidence type="ECO:0000256" key="1">
    <source>
        <dbReference type="SAM" id="MobiDB-lite"/>
    </source>
</evidence>
<feature type="compositionally biased region" description="Basic and acidic residues" evidence="1">
    <location>
        <begin position="15"/>
        <end position="28"/>
    </location>
</feature>
<dbReference type="AlphaFoldDB" id="A0AAE1CZV2"/>